<dbReference type="EMBL" id="CAJVPQ010013652">
    <property type="protein sequence ID" value="CAG8736628.1"/>
    <property type="molecule type" value="Genomic_DNA"/>
</dbReference>
<keyword evidence="2" id="KW-1185">Reference proteome</keyword>
<comment type="caution">
    <text evidence="1">The sequence shown here is derived from an EMBL/GenBank/DDBJ whole genome shotgun (WGS) entry which is preliminary data.</text>
</comment>
<gene>
    <name evidence="1" type="ORF">FCALED_LOCUS15345</name>
</gene>
<feature type="non-terminal residue" evidence="1">
    <location>
        <position position="1"/>
    </location>
</feature>
<reference evidence="1" key="1">
    <citation type="submission" date="2021-06" db="EMBL/GenBank/DDBJ databases">
        <authorList>
            <person name="Kallberg Y."/>
            <person name="Tangrot J."/>
            <person name="Rosling A."/>
        </authorList>
    </citation>
    <scope>NUCLEOTIDE SEQUENCE</scope>
    <source>
        <strain evidence="1">UK204</strain>
    </source>
</reference>
<accession>A0A9N9IIV4</accession>
<proteinExistence type="predicted"/>
<evidence type="ECO:0000313" key="2">
    <source>
        <dbReference type="Proteomes" id="UP000789570"/>
    </source>
</evidence>
<organism evidence="1 2">
    <name type="scientific">Funneliformis caledonium</name>
    <dbReference type="NCBI Taxonomy" id="1117310"/>
    <lineage>
        <taxon>Eukaryota</taxon>
        <taxon>Fungi</taxon>
        <taxon>Fungi incertae sedis</taxon>
        <taxon>Mucoromycota</taxon>
        <taxon>Glomeromycotina</taxon>
        <taxon>Glomeromycetes</taxon>
        <taxon>Glomerales</taxon>
        <taxon>Glomeraceae</taxon>
        <taxon>Funneliformis</taxon>
    </lineage>
</organism>
<protein>
    <submittedName>
        <fullName evidence="1">6614_t:CDS:1</fullName>
    </submittedName>
</protein>
<dbReference type="AlphaFoldDB" id="A0A9N9IIV4"/>
<dbReference type="Proteomes" id="UP000789570">
    <property type="component" value="Unassembled WGS sequence"/>
</dbReference>
<evidence type="ECO:0000313" key="1">
    <source>
        <dbReference type="EMBL" id="CAG8736628.1"/>
    </source>
</evidence>
<sequence>MLDAMEESKFLWNWNGLTSSPKVNIEEVTSISITSEQKNKNYANESFMGV</sequence>
<name>A0A9N9IIV4_9GLOM</name>